<keyword evidence="1" id="KW-0472">Membrane</keyword>
<reference evidence="2 3" key="1">
    <citation type="journal article" date="2023" name="Arcadia Sci">
        <title>De novo assembly of a long-read Amblyomma americanum tick genome.</title>
        <authorList>
            <person name="Chou S."/>
            <person name="Poskanzer K.E."/>
            <person name="Rollins M."/>
            <person name="Thuy-Boun P.S."/>
        </authorList>
    </citation>
    <scope>NUCLEOTIDE SEQUENCE [LARGE SCALE GENOMIC DNA]</scope>
    <source>
        <strain evidence="2">F_SG_1</strain>
        <tissue evidence="2">Salivary glands</tissue>
    </source>
</reference>
<organism evidence="2 3">
    <name type="scientific">Amblyomma americanum</name>
    <name type="common">Lone star tick</name>
    <dbReference type="NCBI Taxonomy" id="6943"/>
    <lineage>
        <taxon>Eukaryota</taxon>
        <taxon>Metazoa</taxon>
        <taxon>Ecdysozoa</taxon>
        <taxon>Arthropoda</taxon>
        <taxon>Chelicerata</taxon>
        <taxon>Arachnida</taxon>
        <taxon>Acari</taxon>
        <taxon>Parasitiformes</taxon>
        <taxon>Ixodida</taxon>
        <taxon>Ixodoidea</taxon>
        <taxon>Ixodidae</taxon>
        <taxon>Amblyomminae</taxon>
        <taxon>Amblyomma</taxon>
    </lineage>
</organism>
<sequence>MSSIGTGILLGITDSPEDASVLEEAAQYPNAGAAKELISYHQRGVNVFFTVMWGVIIFFAIFMIAAIIQFIYIMCTGQFQHHVRESNMGVYIFCVIAVIVLLLVMIVLLVCLMGCRSALVDSTDDKVPAVYSSTFDNLRKFVRVTAVESSRVDDRSPRVKLCVSSPPTILTQPPTVIAAPSRVLTKSTTVLTQQPKVVTQQPTLLTANAPSVLAPPPPTVPLVVPPPPPAPPVTTSPVGSGPAENQQAATAHMTINFYGSPAGGAFTMPMTGYPLGYPTTGYVAAAGQPYYYAAAPVGYAATAPAATPTVAAAQPASFAAPACQYAYAVPQPQSVSTHSVSTRSVCSRPSSPVVTRVPAATTVTAQPARTQLYAVPPP</sequence>
<keyword evidence="1" id="KW-1133">Transmembrane helix</keyword>
<evidence type="ECO:0000256" key="1">
    <source>
        <dbReference type="SAM" id="Phobius"/>
    </source>
</evidence>
<keyword evidence="1" id="KW-0812">Transmembrane</keyword>
<evidence type="ECO:0000313" key="2">
    <source>
        <dbReference type="EMBL" id="KAK8784833.1"/>
    </source>
</evidence>
<evidence type="ECO:0000313" key="3">
    <source>
        <dbReference type="Proteomes" id="UP001321473"/>
    </source>
</evidence>
<protein>
    <submittedName>
        <fullName evidence="2">Uncharacterized protein</fullName>
    </submittedName>
</protein>
<gene>
    <name evidence="2" type="ORF">V5799_008801</name>
</gene>
<accession>A0AAQ4FDA2</accession>
<dbReference type="Proteomes" id="UP001321473">
    <property type="component" value="Unassembled WGS sequence"/>
</dbReference>
<proteinExistence type="predicted"/>
<name>A0AAQ4FDA2_AMBAM</name>
<feature type="transmembrane region" description="Helical" evidence="1">
    <location>
        <begin position="51"/>
        <end position="76"/>
    </location>
</feature>
<dbReference type="EMBL" id="JARKHS020004223">
    <property type="protein sequence ID" value="KAK8784833.1"/>
    <property type="molecule type" value="Genomic_DNA"/>
</dbReference>
<dbReference type="AlphaFoldDB" id="A0AAQ4FDA2"/>
<comment type="caution">
    <text evidence="2">The sequence shown here is derived from an EMBL/GenBank/DDBJ whole genome shotgun (WGS) entry which is preliminary data.</text>
</comment>
<keyword evidence="3" id="KW-1185">Reference proteome</keyword>
<feature type="transmembrane region" description="Helical" evidence="1">
    <location>
        <begin position="88"/>
        <end position="110"/>
    </location>
</feature>